<sequence>MCCITEPPQVAAAAGSCVARQVGKFCALLLSSVSGVRGQAFSPRSVAASGQGVCWPFSAWVQAAKQVQKCVSSRKRDFSRADGSRAPHSLGSWLLSLVRKPLWGGRQAVCTHLSSPSLCWASVTGSHPASMDSRKCSHWLRGHVPTKTQVGFLSLKGGRGLGSLQSLPQFTSPYWPPLIPARLSVGPAELPIVTVSQMLSPAPGGRAG</sequence>
<evidence type="ECO:0000313" key="2">
    <source>
        <dbReference type="Proteomes" id="UP000550707"/>
    </source>
</evidence>
<dbReference type="EMBL" id="JACASF010000033">
    <property type="protein sequence ID" value="KAF6395824.1"/>
    <property type="molecule type" value="Genomic_DNA"/>
</dbReference>
<proteinExistence type="predicted"/>
<protein>
    <submittedName>
        <fullName evidence="1">Uncharacterized protein</fullName>
    </submittedName>
</protein>
<evidence type="ECO:0000313" key="1">
    <source>
        <dbReference type="EMBL" id="KAF6395824.1"/>
    </source>
</evidence>
<reference evidence="1 2" key="1">
    <citation type="journal article" date="2020" name="Nature">
        <title>Six reference-quality genomes reveal evolution of bat adaptations.</title>
        <authorList>
            <person name="Jebb D."/>
            <person name="Huang Z."/>
            <person name="Pippel M."/>
            <person name="Hughes G.M."/>
            <person name="Lavrichenko K."/>
            <person name="Devanna P."/>
            <person name="Winkler S."/>
            <person name="Jermiin L.S."/>
            <person name="Skirmuntt E.C."/>
            <person name="Katzourakis A."/>
            <person name="Burkitt-Gray L."/>
            <person name="Ray D.A."/>
            <person name="Sullivan K.A.M."/>
            <person name="Roscito J.G."/>
            <person name="Kirilenko B.M."/>
            <person name="Davalos L.M."/>
            <person name="Corthals A.P."/>
            <person name="Power M.L."/>
            <person name="Jones G."/>
            <person name="Ransome R.D."/>
            <person name="Dechmann D.K.N."/>
            <person name="Locatelli A.G."/>
            <person name="Puechmaille S.J."/>
            <person name="Fedrigo O."/>
            <person name="Jarvis E.D."/>
            <person name="Hiller M."/>
            <person name="Vernes S.C."/>
            <person name="Myers E.W."/>
            <person name="Teeling E.C."/>
        </authorList>
    </citation>
    <scope>NUCLEOTIDE SEQUENCE [LARGE SCALE GENOMIC DNA]</scope>
    <source>
        <strain evidence="1">MMolMol1</strain>
        <tissue evidence="1">Muscle</tissue>
    </source>
</reference>
<comment type="caution">
    <text evidence="1">The sequence shown here is derived from an EMBL/GenBank/DDBJ whole genome shotgun (WGS) entry which is preliminary data.</text>
</comment>
<dbReference type="InParanoid" id="A0A7J8BAW2"/>
<dbReference type="Proteomes" id="UP000550707">
    <property type="component" value="Unassembled WGS sequence"/>
</dbReference>
<keyword evidence="2" id="KW-1185">Reference proteome</keyword>
<name>A0A7J8BAW2_MOLMO</name>
<dbReference type="AlphaFoldDB" id="A0A7J8BAW2"/>
<organism evidence="1 2">
    <name type="scientific">Molossus molossus</name>
    <name type="common">Pallas' mastiff bat</name>
    <name type="synonym">Vespertilio molossus</name>
    <dbReference type="NCBI Taxonomy" id="27622"/>
    <lineage>
        <taxon>Eukaryota</taxon>
        <taxon>Metazoa</taxon>
        <taxon>Chordata</taxon>
        <taxon>Craniata</taxon>
        <taxon>Vertebrata</taxon>
        <taxon>Euteleostomi</taxon>
        <taxon>Mammalia</taxon>
        <taxon>Eutheria</taxon>
        <taxon>Laurasiatheria</taxon>
        <taxon>Chiroptera</taxon>
        <taxon>Yangochiroptera</taxon>
        <taxon>Molossidae</taxon>
        <taxon>Molossus</taxon>
    </lineage>
</organism>
<accession>A0A7J8BAW2</accession>
<gene>
    <name evidence="1" type="ORF">HJG59_010465</name>
</gene>